<dbReference type="STRING" id="644295.Metev_1570"/>
<gene>
    <name evidence="1" type="ordered locus">Metev_1570</name>
</gene>
<dbReference type="HOGENOM" id="CLU_410855_0_0_2"/>
<name>D7E9Z5_METEZ</name>
<evidence type="ECO:0000313" key="2">
    <source>
        <dbReference type="Proteomes" id="UP000000391"/>
    </source>
</evidence>
<accession>D7E9Z5</accession>
<evidence type="ECO:0000313" key="1">
    <source>
        <dbReference type="EMBL" id="ADI74417.1"/>
    </source>
</evidence>
<reference evidence="1 2" key="1">
    <citation type="submission" date="2010-06" db="EMBL/GenBank/DDBJ databases">
        <title>Complete sequence chromosome of Methanohalobium evestigatum Z-7303.</title>
        <authorList>
            <consortium name="US DOE Joint Genome Institute"/>
            <person name="Lucas S."/>
            <person name="Copeland A."/>
            <person name="Lapidus A."/>
            <person name="Cheng J.-F."/>
            <person name="Bruce D."/>
            <person name="Goodwin L."/>
            <person name="Pitluck S."/>
            <person name="Saunders E."/>
            <person name="Detter J.C."/>
            <person name="Han C."/>
            <person name="Tapia R."/>
            <person name="Land M."/>
            <person name="Hauser L."/>
            <person name="Kyrpides N."/>
            <person name="Mikhailova N."/>
            <person name="Sieprawska-Lupa M."/>
            <person name="Whitman W.B."/>
            <person name="Anderson I."/>
            <person name="Woyke T."/>
        </authorList>
    </citation>
    <scope>NUCLEOTIDE SEQUENCE [LARGE SCALE GENOMIC DNA]</scope>
    <source>
        <strain evidence="2">ATCC BAA-1072 / DSM 3721 / NBRC 107634 / OCM 161 / Z-7303</strain>
    </source>
</reference>
<organism evidence="1 2">
    <name type="scientific">Methanohalobium evestigatum (strain ATCC BAA-1072 / DSM 3721 / NBRC 107634 / OCM 161 / Z-7303)</name>
    <dbReference type="NCBI Taxonomy" id="644295"/>
    <lineage>
        <taxon>Archaea</taxon>
        <taxon>Methanobacteriati</taxon>
        <taxon>Methanobacteriota</taxon>
        <taxon>Stenosarchaea group</taxon>
        <taxon>Methanomicrobia</taxon>
        <taxon>Methanosarcinales</taxon>
        <taxon>Methanosarcinaceae</taxon>
        <taxon>Methanohalobium</taxon>
    </lineage>
</organism>
<dbReference type="KEGG" id="mev:Metev_1570"/>
<proteinExistence type="predicted"/>
<protein>
    <submittedName>
        <fullName evidence="1">Uncharacterized protein</fullName>
    </submittedName>
</protein>
<dbReference type="Proteomes" id="UP000000391">
    <property type="component" value="Chromosome"/>
</dbReference>
<keyword evidence="2" id="KW-1185">Reference proteome</keyword>
<dbReference type="EMBL" id="CP002069">
    <property type="protein sequence ID" value="ADI74417.1"/>
    <property type="molecule type" value="Genomic_DNA"/>
</dbReference>
<dbReference type="AlphaFoldDB" id="D7E9Z5"/>
<sequence length="678" mass="72722" precursor="true">MRGDTSQLSYLGGIKVKKMLKIIGITALLLIMAISLTSAAAAQDVSRDLSSQTVSPGDTITVTLNVNNPDDRIIIDEMIPSGLTLTDSGTGNTAEAGHIKWVEFSGVSSTTYTYDVEVPMSATDGTTYNFDGTYILTSGASETSIMGEQQVTVTTNGNGAEEPMNVSRDLSSQTVSPGDTITVTLNVNNPDDRIIIDEMFPSGWSITNTDGNTSETGHVKWVEFSEVSSTTKTYDIEVPMSASGTYNFDGTYILTSGASETSIMGEQQVTVTTNGNGAEEPMNVSRDLSSQTVSPGDTITVTLNVNNPDDRIIIDEMIPSGLTLTDSGTGNTAEAGHIKWVEFSGVSSTTYTYDVEVPNSATDGTTYNFDGTYILTTGQSETMIKGDMSATVSETDVSATRDLPDKADIGSDFTVSIDVSEEAQNGTVTEMIPEGFECVSTSLPAEAVDMSGDCNVTFNLSETSSFEYTLMAPMDVRPCDGSQTYMFDGTVSNSDTATVGGDMKLDVMHPDGMVLYPGMQNMVSVPYALDNSSVDYVFSDVNYTAVSHWNASAGMWEKVSELEPLKAYRVLIPGDYEGTQIIEDKFEPSEELVSPASMSVEAGNWYAVGYTGTQDCRSIADTLNPSIEGKYGIIQGPYLNGTPVFSTTDYDMKMSQYYGYWVSVNEDGTLNGFGYSME</sequence>